<evidence type="ECO:0000313" key="9">
    <source>
        <dbReference type="EMBL" id="PZQ47246.1"/>
    </source>
</evidence>
<feature type="binding site" evidence="8">
    <location>
        <position position="153"/>
    </location>
    <ligand>
        <name>(R)-pantoate</name>
        <dbReference type="ChEBI" id="CHEBI:15980"/>
    </ligand>
</feature>
<comment type="pathway">
    <text evidence="1 8">Cofactor biosynthesis; (R)-pantothenate biosynthesis; (R)-pantothenate from (R)-pantoate and beta-alanine: step 1/1.</text>
</comment>
<evidence type="ECO:0000256" key="2">
    <source>
        <dbReference type="ARBA" id="ARBA00009256"/>
    </source>
</evidence>
<dbReference type="PANTHER" id="PTHR21299">
    <property type="entry name" value="CYTIDYLATE KINASE/PANTOATE-BETA-ALANINE LIGASE"/>
    <property type="match status" value="1"/>
</dbReference>
<dbReference type="EMBL" id="QFQB01000015">
    <property type="protein sequence ID" value="PZQ47246.1"/>
    <property type="molecule type" value="Genomic_DNA"/>
</dbReference>
<dbReference type="PANTHER" id="PTHR21299:SF1">
    <property type="entry name" value="PANTOATE--BETA-ALANINE LIGASE"/>
    <property type="match status" value="1"/>
</dbReference>
<reference evidence="9 10" key="1">
    <citation type="submission" date="2017-08" db="EMBL/GenBank/DDBJ databases">
        <title>Infants hospitalized years apart are colonized by the same room-sourced microbial strains.</title>
        <authorList>
            <person name="Brooks B."/>
            <person name="Olm M.R."/>
            <person name="Firek B.A."/>
            <person name="Baker R."/>
            <person name="Thomas B.C."/>
            <person name="Morowitz M.J."/>
            <person name="Banfield J.F."/>
        </authorList>
    </citation>
    <scope>NUCLEOTIDE SEQUENCE [LARGE SCALE GENOMIC DNA]</scope>
    <source>
        <strain evidence="9">S2_005_002_R2_29</strain>
    </source>
</reference>
<dbReference type="GO" id="GO:0005524">
    <property type="term" value="F:ATP binding"/>
    <property type="evidence" value="ECO:0007669"/>
    <property type="project" value="UniProtKB-KW"/>
</dbReference>
<dbReference type="UniPathway" id="UPA00028">
    <property type="reaction ID" value="UER00005"/>
</dbReference>
<keyword evidence="8" id="KW-0963">Cytoplasm</keyword>
<feature type="binding site" evidence="8">
    <location>
        <position position="176"/>
    </location>
    <ligand>
        <name>ATP</name>
        <dbReference type="ChEBI" id="CHEBI:30616"/>
    </ligand>
</feature>
<feature type="binding site" evidence="8">
    <location>
        <begin position="30"/>
        <end position="37"/>
    </location>
    <ligand>
        <name>ATP</name>
        <dbReference type="ChEBI" id="CHEBI:30616"/>
    </ligand>
</feature>
<dbReference type="HAMAP" id="MF_00158">
    <property type="entry name" value="PanC"/>
    <property type="match status" value="1"/>
</dbReference>
<keyword evidence="6 8" id="KW-0067">ATP-binding</keyword>
<evidence type="ECO:0000256" key="5">
    <source>
        <dbReference type="ARBA" id="ARBA00022741"/>
    </source>
</evidence>
<comment type="subcellular location">
    <subcellularLocation>
        <location evidence="8">Cytoplasm</location>
    </subcellularLocation>
</comment>
<dbReference type="Proteomes" id="UP000249417">
    <property type="component" value="Unassembled WGS sequence"/>
</dbReference>
<feature type="active site" description="Proton donor" evidence="8">
    <location>
        <position position="37"/>
    </location>
</feature>
<comment type="miscellaneous">
    <text evidence="8">The reaction proceeds by a bi uni uni bi ping pong mechanism.</text>
</comment>
<dbReference type="Pfam" id="PF02569">
    <property type="entry name" value="Pantoate_ligase"/>
    <property type="match status" value="1"/>
</dbReference>
<feature type="binding site" evidence="8">
    <location>
        <position position="61"/>
    </location>
    <ligand>
        <name>beta-alanine</name>
        <dbReference type="ChEBI" id="CHEBI:57966"/>
    </ligand>
</feature>
<name>A0A2W5N1H5_9BACT</name>
<keyword evidence="5 8" id="KW-0547">Nucleotide-binding</keyword>
<dbReference type="GO" id="GO:0015940">
    <property type="term" value="P:pantothenate biosynthetic process"/>
    <property type="evidence" value="ECO:0007669"/>
    <property type="project" value="UniProtKB-UniRule"/>
</dbReference>
<evidence type="ECO:0000256" key="7">
    <source>
        <dbReference type="ARBA" id="ARBA00048258"/>
    </source>
</evidence>
<evidence type="ECO:0000313" key="10">
    <source>
        <dbReference type="Proteomes" id="UP000249417"/>
    </source>
</evidence>
<dbReference type="InterPro" id="IPR003721">
    <property type="entry name" value="Pantoate_ligase"/>
</dbReference>
<dbReference type="InterPro" id="IPR014729">
    <property type="entry name" value="Rossmann-like_a/b/a_fold"/>
</dbReference>
<dbReference type="GO" id="GO:0004592">
    <property type="term" value="F:pantoate-beta-alanine ligase activity"/>
    <property type="evidence" value="ECO:0007669"/>
    <property type="project" value="UniProtKB-UniRule"/>
</dbReference>
<evidence type="ECO:0000256" key="6">
    <source>
        <dbReference type="ARBA" id="ARBA00022840"/>
    </source>
</evidence>
<comment type="similarity">
    <text evidence="2 8">Belongs to the pantothenate synthetase family.</text>
</comment>
<comment type="subunit">
    <text evidence="8">Homodimer.</text>
</comment>
<dbReference type="Gene3D" id="3.30.1300.10">
    <property type="entry name" value="Pantoate-beta-alanine ligase, C-terminal domain"/>
    <property type="match status" value="1"/>
</dbReference>
<evidence type="ECO:0000256" key="4">
    <source>
        <dbReference type="ARBA" id="ARBA00022655"/>
    </source>
</evidence>
<feature type="binding site" evidence="8">
    <location>
        <position position="61"/>
    </location>
    <ligand>
        <name>(R)-pantoate</name>
        <dbReference type="ChEBI" id="CHEBI:15980"/>
    </ligand>
</feature>
<comment type="catalytic activity">
    <reaction evidence="7 8">
        <text>(R)-pantoate + beta-alanine + ATP = (R)-pantothenate + AMP + diphosphate + H(+)</text>
        <dbReference type="Rhea" id="RHEA:10912"/>
        <dbReference type="ChEBI" id="CHEBI:15378"/>
        <dbReference type="ChEBI" id="CHEBI:15980"/>
        <dbReference type="ChEBI" id="CHEBI:29032"/>
        <dbReference type="ChEBI" id="CHEBI:30616"/>
        <dbReference type="ChEBI" id="CHEBI:33019"/>
        <dbReference type="ChEBI" id="CHEBI:57966"/>
        <dbReference type="ChEBI" id="CHEBI:456215"/>
        <dbReference type="EC" id="6.3.2.1"/>
    </reaction>
</comment>
<proteinExistence type="inferred from homology"/>
<evidence type="ECO:0000256" key="1">
    <source>
        <dbReference type="ARBA" id="ARBA00004990"/>
    </source>
</evidence>
<comment type="caution">
    <text evidence="9">The sequence shown here is derived from an EMBL/GenBank/DDBJ whole genome shotgun (WGS) entry which is preliminary data.</text>
</comment>
<evidence type="ECO:0000256" key="3">
    <source>
        <dbReference type="ARBA" id="ARBA00022598"/>
    </source>
</evidence>
<dbReference type="InterPro" id="IPR042176">
    <property type="entry name" value="Pantoate_ligase_C"/>
</dbReference>
<comment type="function">
    <text evidence="8">Catalyzes the condensation of pantoate with beta-alanine in an ATP-dependent reaction via a pantoyl-adenylate intermediate.</text>
</comment>
<keyword evidence="4 8" id="KW-0566">Pantothenate biosynthesis</keyword>
<organism evidence="9 10">
    <name type="scientific">Micavibrio aeruginosavorus</name>
    <dbReference type="NCBI Taxonomy" id="349221"/>
    <lineage>
        <taxon>Bacteria</taxon>
        <taxon>Pseudomonadati</taxon>
        <taxon>Bdellovibrionota</taxon>
        <taxon>Bdellovibrionia</taxon>
        <taxon>Bdellovibrionales</taxon>
        <taxon>Pseudobdellovibrionaceae</taxon>
        <taxon>Micavibrio</taxon>
    </lineage>
</organism>
<dbReference type="AlphaFoldDB" id="A0A2W5N1H5"/>
<feature type="binding site" evidence="8">
    <location>
        <begin position="147"/>
        <end position="150"/>
    </location>
    <ligand>
        <name>ATP</name>
        <dbReference type="ChEBI" id="CHEBI:30616"/>
    </ligand>
</feature>
<dbReference type="Gene3D" id="3.40.50.620">
    <property type="entry name" value="HUPs"/>
    <property type="match status" value="1"/>
</dbReference>
<accession>A0A2W5N1H5</accession>
<sequence length="280" mass="30729">MRTLDSISALRSFVADNRGEGKTIAFVPTMGALHQGHLELVRCGLVKADICIPYIFVNPKQFAPHEDFGSYPRTVEADCEKLRNAGASAVYLPSPDEIYPDGFSTGISVSGVSEPLEGEFRPHFFSGVATIVAKMLLQSLPDIALFGEKDWQQLQVIKRMVADLNIPVEIIGVPIVRDENGLALSSRNAYLTQDQYQIATRMNKILKVMGQDILGGMPIEASEKKARQALLEAGFEKIDYIAARNAQTLLSPDKKDKNLRLLAAAWLGKARLIDNMGLNG</sequence>
<dbReference type="CDD" id="cd00560">
    <property type="entry name" value="PanC"/>
    <property type="match status" value="1"/>
</dbReference>
<feature type="binding site" evidence="8">
    <location>
        <begin position="184"/>
        <end position="187"/>
    </location>
    <ligand>
        <name>ATP</name>
        <dbReference type="ChEBI" id="CHEBI:30616"/>
    </ligand>
</feature>
<dbReference type="NCBIfam" id="TIGR00018">
    <property type="entry name" value="panC"/>
    <property type="match status" value="1"/>
</dbReference>
<protein>
    <recommendedName>
        <fullName evidence="8">Pantothenate synthetase</fullName>
        <shortName evidence="8">PS</shortName>
        <ecNumber evidence="8">6.3.2.1</ecNumber>
    </recommendedName>
    <alternativeName>
        <fullName evidence="8">Pantoate--beta-alanine ligase</fullName>
    </alternativeName>
    <alternativeName>
        <fullName evidence="8">Pantoate-activating enzyme</fullName>
    </alternativeName>
</protein>
<dbReference type="GO" id="GO:0005829">
    <property type="term" value="C:cytosol"/>
    <property type="evidence" value="ECO:0007669"/>
    <property type="project" value="TreeGrafter"/>
</dbReference>
<gene>
    <name evidence="8" type="primary">panC</name>
    <name evidence="9" type="ORF">DI551_03715</name>
</gene>
<dbReference type="EC" id="6.3.2.1" evidence="8"/>
<dbReference type="SUPFAM" id="SSF52374">
    <property type="entry name" value="Nucleotidylyl transferase"/>
    <property type="match status" value="1"/>
</dbReference>
<evidence type="ECO:0000256" key="8">
    <source>
        <dbReference type="HAMAP-Rule" id="MF_00158"/>
    </source>
</evidence>
<keyword evidence="3 8" id="KW-0436">Ligase</keyword>